<comment type="similarity">
    <text evidence="3 7">Belongs to the MoeA family.</text>
</comment>
<dbReference type="Pfam" id="PF03454">
    <property type="entry name" value="MoeA_C"/>
    <property type="match status" value="1"/>
</dbReference>
<keyword evidence="10" id="KW-1185">Reference proteome</keyword>
<evidence type="ECO:0000256" key="2">
    <source>
        <dbReference type="ARBA" id="ARBA00005046"/>
    </source>
</evidence>
<keyword evidence="7" id="KW-0460">Magnesium</keyword>
<evidence type="ECO:0000313" key="10">
    <source>
        <dbReference type="Proteomes" id="UP001323798"/>
    </source>
</evidence>
<dbReference type="SUPFAM" id="SSF63867">
    <property type="entry name" value="MoeA C-terminal domain-like"/>
    <property type="match status" value="1"/>
</dbReference>
<dbReference type="InterPro" id="IPR005111">
    <property type="entry name" value="MoeA_C_domain_IV"/>
</dbReference>
<evidence type="ECO:0000259" key="8">
    <source>
        <dbReference type="SMART" id="SM00852"/>
    </source>
</evidence>
<accession>A0ABZ0SMU1</accession>
<dbReference type="Gene3D" id="3.90.105.10">
    <property type="entry name" value="Molybdopterin biosynthesis moea protein, domain 2"/>
    <property type="match status" value="1"/>
</dbReference>
<name>A0ABZ0SMU1_9MICO</name>
<dbReference type="RefSeq" id="WP_320941714.1">
    <property type="nucleotide sequence ID" value="NZ_BAABEU010000001.1"/>
</dbReference>
<keyword evidence="7" id="KW-0479">Metal-binding</keyword>
<dbReference type="PANTHER" id="PTHR10192:SF5">
    <property type="entry name" value="GEPHYRIN"/>
    <property type="match status" value="1"/>
</dbReference>
<dbReference type="InterPro" id="IPR036425">
    <property type="entry name" value="MoaB/Mog-like_dom_sf"/>
</dbReference>
<keyword evidence="4 7" id="KW-0500">Molybdenum</keyword>
<dbReference type="Pfam" id="PF03453">
    <property type="entry name" value="MoeA_N"/>
    <property type="match status" value="1"/>
</dbReference>
<evidence type="ECO:0000256" key="7">
    <source>
        <dbReference type="RuleBase" id="RU365090"/>
    </source>
</evidence>
<reference evidence="9 10" key="1">
    <citation type="submission" date="2023-11" db="EMBL/GenBank/DDBJ databases">
        <title>Genome sequence of Microbacterium rhizosphaerae KACC 19337.</title>
        <authorList>
            <person name="Choi H."/>
            <person name="Kim S."/>
            <person name="Kim Y."/>
            <person name="Kwon S.-W."/>
            <person name="Heo J."/>
        </authorList>
    </citation>
    <scope>NUCLEOTIDE SEQUENCE [LARGE SCALE GENOMIC DNA]</scope>
    <source>
        <strain evidence="9 10">KACC 19337</strain>
    </source>
</reference>
<dbReference type="Gene3D" id="3.40.980.10">
    <property type="entry name" value="MoaB/Mog-like domain"/>
    <property type="match status" value="1"/>
</dbReference>
<comment type="pathway">
    <text evidence="2 7">Cofactor biosynthesis; molybdopterin biosynthesis.</text>
</comment>
<dbReference type="InterPro" id="IPR005110">
    <property type="entry name" value="MoeA_linker/N"/>
</dbReference>
<comment type="function">
    <text evidence="1 7">Catalyzes the insertion of molybdate into adenylated molybdopterin with the concomitant release of AMP.</text>
</comment>
<gene>
    <name evidence="9" type="ORF">SM116_14705</name>
</gene>
<dbReference type="Gene3D" id="2.170.190.11">
    <property type="entry name" value="Molybdopterin biosynthesis moea protein, domain 3"/>
    <property type="match status" value="1"/>
</dbReference>
<dbReference type="InterPro" id="IPR038987">
    <property type="entry name" value="MoeA-like"/>
</dbReference>
<dbReference type="CDD" id="cd00887">
    <property type="entry name" value="MoeA"/>
    <property type="match status" value="1"/>
</dbReference>
<proteinExistence type="inferred from homology"/>
<keyword evidence="7" id="KW-0808">Transferase</keyword>
<dbReference type="InterPro" id="IPR036135">
    <property type="entry name" value="MoeA_linker/N_sf"/>
</dbReference>
<sequence length="409" mass="41319">MPARAQRTVDEHRAEILAAIPAPEAVTVPLRDAGGYTLAAAARARVDGPAFDSSAMDGFAVHAADAALASREAPARLRVVADLPAGSGSDPALGPGEAARIMTGAAVPTDADAVVPLEHTIGGLDHTGEVEIVRRPALGANIRRAGEDVRAGAEILPAGVRLGTLQLAALASAGVTEVEVAARPRVAVISTGSELAPAGHALTRGHIPESNVPLLAGLAEQAGAIVVHTATVPDEVPALERALAAAGSARADVVITSGGVGPGAYEVVRIALDGPLSFVTVAMRPGRPQGFGRLPSGQLAFGLPGTPVGAAVSFEVFVRPALLALQGRAELQRPVLRLPAAVGWDARSGFRRYVPVAIDPSAAWAVRPAASDGHSSVVLATTDGFAVIPPDTVVRPGDLVDTILLGGLL</sequence>
<keyword evidence="5 7" id="KW-0501">Molybdenum cofactor biosynthesis</keyword>
<dbReference type="Gene3D" id="2.40.340.10">
    <property type="entry name" value="MoeA, C-terminal, domain IV"/>
    <property type="match status" value="1"/>
</dbReference>
<dbReference type="InterPro" id="IPR001453">
    <property type="entry name" value="MoaB/Mog_dom"/>
</dbReference>
<evidence type="ECO:0000256" key="1">
    <source>
        <dbReference type="ARBA" id="ARBA00002901"/>
    </source>
</evidence>
<dbReference type="PANTHER" id="PTHR10192">
    <property type="entry name" value="MOLYBDOPTERIN BIOSYNTHESIS PROTEIN"/>
    <property type="match status" value="1"/>
</dbReference>
<evidence type="ECO:0000256" key="6">
    <source>
        <dbReference type="ARBA" id="ARBA00047317"/>
    </source>
</evidence>
<dbReference type="Pfam" id="PF00994">
    <property type="entry name" value="MoCF_biosynth"/>
    <property type="match status" value="1"/>
</dbReference>
<dbReference type="InterPro" id="IPR036688">
    <property type="entry name" value="MoeA_C_domain_IV_sf"/>
</dbReference>
<dbReference type="SMART" id="SM00852">
    <property type="entry name" value="MoCF_biosynth"/>
    <property type="match status" value="1"/>
</dbReference>
<dbReference type="SUPFAM" id="SSF53218">
    <property type="entry name" value="Molybdenum cofactor biosynthesis proteins"/>
    <property type="match status" value="1"/>
</dbReference>
<evidence type="ECO:0000313" key="9">
    <source>
        <dbReference type="EMBL" id="WPR88997.1"/>
    </source>
</evidence>
<feature type="domain" description="MoaB/Mog" evidence="8">
    <location>
        <begin position="187"/>
        <end position="324"/>
    </location>
</feature>
<dbReference type="NCBIfam" id="NF045515">
    <property type="entry name" value="Glp_gephyrin"/>
    <property type="match status" value="1"/>
</dbReference>
<dbReference type="EC" id="2.10.1.1" evidence="7"/>
<dbReference type="Proteomes" id="UP001323798">
    <property type="component" value="Chromosome"/>
</dbReference>
<dbReference type="NCBIfam" id="TIGR00177">
    <property type="entry name" value="molyb_syn"/>
    <property type="match status" value="1"/>
</dbReference>
<organism evidence="9 10">
    <name type="scientific">Microbacterium rhizosphaerae</name>
    <dbReference type="NCBI Taxonomy" id="1678237"/>
    <lineage>
        <taxon>Bacteria</taxon>
        <taxon>Bacillati</taxon>
        <taxon>Actinomycetota</taxon>
        <taxon>Actinomycetes</taxon>
        <taxon>Micrococcales</taxon>
        <taxon>Microbacteriaceae</taxon>
        <taxon>Microbacterium</taxon>
    </lineage>
</organism>
<dbReference type="SUPFAM" id="SSF63882">
    <property type="entry name" value="MoeA N-terminal region -like"/>
    <property type="match status" value="1"/>
</dbReference>
<evidence type="ECO:0000256" key="4">
    <source>
        <dbReference type="ARBA" id="ARBA00022505"/>
    </source>
</evidence>
<comment type="cofactor">
    <cofactor evidence="7">
        <name>Mg(2+)</name>
        <dbReference type="ChEBI" id="CHEBI:18420"/>
    </cofactor>
</comment>
<protein>
    <recommendedName>
        <fullName evidence="7">Molybdopterin molybdenumtransferase</fullName>
        <ecNumber evidence="7">2.10.1.1</ecNumber>
    </recommendedName>
</protein>
<dbReference type="EMBL" id="CP139368">
    <property type="protein sequence ID" value="WPR88997.1"/>
    <property type="molecule type" value="Genomic_DNA"/>
</dbReference>
<evidence type="ECO:0000256" key="5">
    <source>
        <dbReference type="ARBA" id="ARBA00023150"/>
    </source>
</evidence>
<comment type="catalytic activity">
    <reaction evidence="6">
        <text>adenylyl-molybdopterin + molybdate = Mo-molybdopterin + AMP + H(+)</text>
        <dbReference type="Rhea" id="RHEA:35047"/>
        <dbReference type="ChEBI" id="CHEBI:15378"/>
        <dbReference type="ChEBI" id="CHEBI:36264"/>
        <dbReference type="ChEBI" id="CHEBI:62727"/>
        <dbReference type="ChEBI" id="CHEBI:71302"/>
        <dbReference type="ChEBI" id="CHEBI:456215"/>
        <dbReference type="EC" id="2.10.1.1"/>
    </reaction>
</comment>
<evidence type="ECO:0000256" key="3">
    <source>
        <dbReference type="ARBA" id="ARBA00010763"/>
    </source>
</evidence>